<protein>
    <recommendedName>
        <fullName evidence="4">DUF2499 domain-containing protein</fullName>
    </recommendedName>
</protein>
<accession>A3PCV3</accession>
<gene>
    <name evidence="2" type="ordered locus">P9301_09551</name>
</gene>
<dbReference type="PANTHER" id="PTHR33833">
    <property type="entry name" value="NUCLEOLAR-LIKE PROTEIN-RELATED"/>
    <property type="match status" value="1"/>
</dbReference>
<dbReference type="HOGENOM" id="CLU_093295_2_0_3"/>
<dbReference type="Pfam" id="PF10693">
    <property type="entry name" value="DUF2499"/>
    <property type="match status" value="1"/>
</dbReference>
<reference evidence="2 3" key="1">
    <citation type="journal article" date="2007" name="PLoS Genet.">
        <title>Patterns and implications of gene gain and loss in the evolution of Prochlorococcus.</title>
        <authorList>
            <person name="Kettler G.C."/>
            <person name="Martiny A.C."/>
            <person name="Huang K."/>
            <person name="Zucker J."/>
            <person name="Coleman M.L."/>
            <person name="Rodrigue S."/>
            <person name="Chen F."/>
            <person name="Lapidus A."/>
            <person name="Ferriera S."/>
            <person name="Johnson J."/>
            <person name="Steglich C."/>
            <person name="Church G.M."/>
            <person name="Richardson P."/>
            <person name="Chisholm S.W."/>
        </authorList>
    </citation>
    <scope>NUCLEOTIDE SEQUENCE [LARGE SCALE GENOMIC DNA]</scope>
    <source>
        <strain evidence="2 3">MIT 9301</strain>
    </source>
</reference>
<feature type="transmembrane region" description="Helical" evidence="1">
    <location>
        <begin position="67"/>
        <end position="93"/>
    </location>
</feature>
<keyword evidence="1" id="KW-0472">Membrane</keyword>
<dbReference type="KEGG" id="pmg:P9301_09551"/>
<keyword evidence="3" id="KW-1185">Reference proteome</keyword>
<dbReference type="RefSeq" id="WP_011862926.1">
    <property type="nucleotide sequence ID" value="NC_009091.1"/>
</dbReference>
<keyword evidence="1" id="KW-1133">Transmembrane helix</keyword>
<feature type="transmembrane region" description="Helical" evidence="1">
    <location>
        <begin position="38"/>
        <end position="61"/>
    </location>
</feature>
<organism evidence="2 3">
    <name type="scientific">Prochlorococcus marinus (strain MIT 9301)</name>
    <dbReference type="NCBI Taxonomy" id="167546"/>
    <lineage>
        <taxon>Bacteria</taxon>
        <taxon>Bacillati</taxon>
        <taxon>Cyanobacteriota</taxon>
        <taxon>Cyanophyceae</taxon>
        <taxon>Synechococcales</taxon>
        <taxon>Prochlorococcaceae</taxon>
        <taxon>Prochlorococcus</taxon>
    </lineage>
</organism>
<feature type="transmembrane region" description="Helical" evidence="1">
    <location>
        <begin position="6"/>
        <end position="26"/>
    </location>
</feature>
<name>A3PCV3_PROM0</name>
<dbReference type="Proteomes" id="UP000001430">
    <property type="component" value="Chromosome"/>
</dbReference>
<evidence type="ECO:0000313" key="2">
    <source>
        <dbReference type="EMBL" id="ABO17578.1"/>
    </source>
</evidence>
<dbReference type="AlphaFoldDB" id="A3PCV3"/>
<evidence type="ECO:0000256" key="1">
    <source>
        <dbReference type="SAM" id="Phobius"/>
    </source>
</evidence>
<dbReference type="STRING" id="167546.P9301_09551"/>
<evidence type="ECO:0000313" key="3">
    <source>
        <dbReference type="Proteomes" id="UP000001430"/>
    </source>
</evidence>
<proteinExistence type="predicted"/>
<dbReference type="InterPro" id="IPR019634">
    <property type="entry name" value="Uncharacterised_Ycf49"/>
</dbReference>
<dbReference type="OrthoDB" id="425248at2"/>
<dbReference type="EMBL" id="CP000576">
    <property type="protein sequence ID" value="ABO17578.1"/>
    <property type="molecule type" value="Genomic_DNA"/>
</dbReference>
<dbReference type="PANTHER" id="PTHR33833:SF3">
    <property type="entry name" value="YCF49-LIKE PROTEIN"/>
    <property type="match status" value="1"/>
</dbReference>
<keyword evidence="1" id="KW-0812">Transmembrane</keyword>
<sequence length="100" mass="11525">MHELSFVTWLIHISSVIEWIFAILVINKISTYKKYNLFFWLSLAMVPNLIGAMCAITWHMYDNQENLYGLVSLQGIFTFIGNSTLALAAIIIFKGKETYE</sequence>
<evidence type="ECO:0008006" key="4">
    <source>
        <dbReference type="Google" id="ProtNLM"/>
    </source>
</evidence>